<evidence type="ECO:0000313" key="3">
    <source>
        <dbReference type="Proteomes" id="UP000709295"/>
    </source>
</evidence>
<evidence type="ECO:0000256" key="1">
    <source>
        <dbReference type="SAM" id="MobiDB-lite"/>
    </source>
</evidence>
<dbReference type="AlphaFoldDB" id="A0A8J5IV24"/>
<feature type="compositionally biased region" description="Basic residues" evidence="1">
    <location>
        <begin position="79"/>
        <end position="89"/>
    </location>
</feature>
<keyword evidence="3" id="KW-1185">Reference proteome</keyword>
<dbReference type="Proteomes" id="UP000709295">
    <property type="component" value="Unassembled WGS sequence"/>
</dbReference>
<name>A0A8J5IV24_9STRA</name>
<comment type="caution">
    <text evidence="2">The sequence shown here is derived from an EMBL/GenBank/DDBJ whole genome shotgun (WGS) entry which is preliminary data.</text>
</comment>
<organism evidence="2 3">
    <name type="scientific">Phytophthora aleatoria</name>
    <dbReference type="NCBI Taxonomy" id="2496075"/>
    <lineage>
        <taxon>Eukaryota</taxon>
        <taxon>Sar</taxon>
        <taxon>Stramenopiles</taxon>
        <taxon>Oomycota</taxon>
        <taxon>Peronosporomycetes</taxon>
        <taxon>Peronosporales</taxon>
        <taxon>Peronosporaceae</taxon>
        <taxon>Phytophthora</taxon>
    </lineage>
</organism>
<feature type="compositionally biased region" description="Polar residues" evidence="1">
    <location>
        <begin position="51"/>
        <end position="66"/>
    </location>
</feature>
<sequence length="89" mass="9263">MASASTQPASCAATTSDAMTASASVPTQDPVAAPRVPSLAEPALLSDTAEHLSTSTSPLGAPSSSPRPDVGYLDDRARDRRHVRMQRCR</sequence>
<dbReference type="EMBL" id="JAENGY010001432">
    <property type="protein sequence ID" value="KAG6949381.1"/>
    <property type="molecule type" value="Genomic_DNA"/>
</dbReference>
<protein>
    <submittedName>
        <fullName evidence="2">Uncharacterized protein</fullName>
    </submittedName>
</protein>
<gene>
    <name evidence="2" type="ORF">JG688_00014654</name>
</gene>
<feature type="region of interest" description="Disordered" evidence="1">
    <location>
        <begin position="1"/>
        <end position="89"/>
    </location>
</feature>
<evidence type="ECO:0000313" key="2">
    <source>
        <dbReference type="EMBL" id="KAG6949381.1"/>
    </source>
</evidence>
<reference evidence="2" key="1">
    <citation type="submission" date="2021-01" db="EMBL/GenBank/DDBJ databases">
        <title>Phytophthora aleatoria, a newly-described species from Pinus radiata is distinct from Phytophthora cactorum isolates based on comparative genomics.</title>
        <authorList>
            <person name="Mcdougal R."/>
            <person name="Panda P."/>
            <person name="Williams N."/>
            <person name="Studholme D.J."/>
        </authorList>
    </citation>
    <scope>NUCLEOTIDE SEQUENCE</scope>
    <source>
        <strain evidence="2">NZFS 4037</strain>
    </source>
</reference>
<proteinExistence type="predicted"/>
<feature type="compositionally biased region" description="Low complexity" evidence="1">
    <location>
        <begin position="9"/>
        <end position="24"/>
    </location>
</feature>
<accession>A0A8J5IV24</accession>